<dbReference type="SUPFAM" id="SSF81301">
    <property type="entry name" value="Nucleotidyltransferase"/>
    <property type="match status" value="1"/>
</dbReference>
<dbReference type="RefSeq" id="WP_343918815.1">
    <property type="nucleotide sequence ID" value="NZ_BAAAKK010000004.1"/>
</dbReference>
<dbReference type="EMBL" id="BAAAKK010000004">
    <property type="protein sequence ID" value="GAA1421987.1"/>
    <property type="molecule type" value="Genomic_DNA"/>
</dbReference>
<keyword evidence="2" id="KW-1185">Reference proteome</keyword>
<dbReference type="InterPro" id="IPR043519">
    <property type="entry name" value="NT_sf"/>
</dbReference>
<dbReference type="Proteomes" id="UP001501266">
    <property type="component" value="Unassembled WGS sequence"/>
</dbReference>
<proteinExistence type="predicted"/>
<reference evidence="1 2" key="1">
    <citation type="journal article" date="2019" name="Int. J. Syst. Evol. Microbiol.">
        <title>The Global Catalogue of Microorganisms (GCM) 10K type strain sequencing project: providing services to taxonomists for standard genome sequencing and annotation.</title>
        <authorList>
            <consortium name="The Broad Institute Genomics Platform"/>
            <consortium name="The Broad Institute Genome Sequencing Center for Infectious Disease"/>
            <person name="Wu L."/>
            <person name="Ma J."/>
        </authorList>
    </citation>
    <scope>NUCLEOTIDE SEQUENCE [LARGE SCALE GENOMIC DNA]</scope>
    <source>
        <strain evidence="1 2">JCM 12398</strain>
    </source>
</reference>
<protein>
    <recommendedName>
        <fullName evidence="3">Nucleotidyltransferase domain-containing protein</fullName>
    </recommendedName>
</protein>
<evidence type="ECO:0000313" key="2">
    <source>
        <dbReference type="Proteomes" id="UP001501266"/>
    </source>
</evidence>
<sequence>MLRDEFEGFSDRLAGWAAAADGVLGLLLLGSTAATTHPPDDWSDHDFFVIVEPRVAAALRASSAWLPARSATVVLHERDTAHGAWVVYGDGHLLEYAVFTLEELSASRSGAHRIAVDRVGDLDARIRPTLEPPHRDPRTIATGLHRSLLVGGGRAARGERLVARRHLVDAAGALLALASMVAEPGRPLGDPQDPWRRVERSDPSLAAALDRILARSDAAAALELAQLAERVAGTRSWWPAGLAAAVAARLSAMRG</sequence>
<dbReference type="Gene3D" id="3.30.460.10">
    <property type="entry name" value="Beta Polymerase, domain 2"/>
    <property type="match status" value="1"/>
</dbReference>
<organism evidence="1 2">
    <name type="scientific">Agrococcus citreus</name>
    <dbReference type="NCBI Taxonomy" id="84643"/>
    <lineage>
        <taxon>Bacteria</taxon>
        <taxon>Bacillati</taxon>
        <taxon>Actinomycetota</taxon>
        <taxon>Actinomycetes</taxon>
        <taxon>Micrococcales</taxon>
        <taxon>Microbacteriaceae</taxon>
        <taxon>Agrococcus</taxon>
    </lineage>
</organism>
<comment type="caution">
    <text evidence="1">The sequence shown here is derived from an EMBL/GenBank/DDBJ whole genome shotgun (WGS) entry which is preliminary data.</text>
</comment>
<name>A0ABN1YUS3_9MICO</name>
<accession>A0ABN1YUS3</accession>
<gene>
    <name evidence="1" type="ORF">GCM10009640_13930</name>
</gene>
<evidence type="ECO:0000313" key="1">
    <source>
        <dbReference type="EMBL" id="GAA1421987.1"/>
    </source>
</evidence>
<evidence type="ECO:0008006" key="3">
    <source>
        <dbReference type="Google" id="ProtNLM"/>
    </source>
</evidence>